<reference evidence="4 5" key="1">
    <citation type="submission" date="2016-10" db="EMBL/GenBank/DDBJ databases">
        <authorList>
            <person name="de Groot N.N."/>
        </authorList>
    </citation>
    <scope>NUCLEOTIDE SEQUENCE [LARGE SCALE GENOMIC DNA]</scope>
    <source>
        <strain evidence="4 5">CGMCC 1.11030</strain>
    </source>
</reference>
<comment type="function">
    <text evidence="3">Probably deamidates glutamine residues to glutamate on methyl-accepting chemotaxis receptors (MCPs), playing an important role in chemotaxis.</text>
</comment>
<dbReference type="HAMAP" id="MF_01440">
    <property type="entry name" value="CheD"/>
    <property type="match status" value="1"/>
</dbReference>
<dbReference type="EMBL" id="FOQH01000004">
    <property type="protein sequence ID" value="SFI11818.1"/>
    <property type="molecule type" value="Genomic_DNA"/>
</dbReference>
<dbReference type="OrthoDB" id="9807202at2"/>
<dbReference type="Pfam" id="PF03975">
    <property type="entry name" value="CheD"/>
    <property type="match status" value="1"/>
</dbReference>
<dbReference type="GO" id="GO:0050568">
    <property type="term" value="F:protein-glutamine glutaminase activity"/>
    <property type="evidence" value="ECO:0007669"/>
    <property type="project" value="UniProtKB-UniRule"/>
</dbReference>
<protein>
    <recommendedName>
        <fullName evidence="3">Probable chemoreceptor glutamine deamidase CheD</fullName>
        <ecNumber evidence="3">3.5.1.44</ecNumber>
    </recommendedName>
</protein>
<evidence type="ECO:0000313" key="4">
    <source>
        <dbReference type="EMBL" id="SFI11818.1"/>
    </source>
</evidence>
<accession>A0A1I3FKN4</accession>
<dbReference type="CDD" id="cd16352">
    <property type="entry name" value="CheD"/>
    <property type="match status" value="1"/>
</dbReference>
<keyword evidence="2 3" id="KW-0378">Hydrolase</keyword>
<comment type="similarity">
    <text evidence="3">Belongs to the CheD family.</text>
</comment>
<dbReference type="PANTHER" id="PTHR35147:SF2">
    <property type="entry name" value="CHEMORECEPTOR GLUTAMINE DEAMIDASE CHED-RELATED"/>
    <property type="match status" value="1"/>
</dbReference>
<dbReference type="InterPro" id="IPR011324">
    <property type="entry name" value="Cytotoxic_necrot_fac-like_cat"/>
</dbReference>
<organism evidence="4 5">
    <name type="scientific">Albimonas pacifica</name>
    <dbReference type="NCBI Taxonomy" id="1114924"/>
    <lineage>
        <taxon>Bacteria</taxon>
        <taxon>Pseudomonadati</taxon>
        <taxon>Pseudomonadota</taxon>
        <taxon>Alphaproteobacteria</taxon>
        <taxon>Rhodobacterales</taxon>
        <taxon>Paracoccaceae</taxon>
        <taxon>Albimonas</taxon>
    </lineage>
</organism>
<evidence type="ECO:0000256" key="1">
    <source>
        <dbReference type="ARBA" id="ARBA00022500"/>
    </source>
</evidence>
<dbReference type="STRING" id="1114924.SAMN05216258_104349"/>
<dbReference type="EC" id="3.5.1.44" evidence="3"/>
<comment type="catalytic activity">
    <reaction evidence="3">
        <text>L-glutaminyl-[protein] + H2O = L-glutamyl-[protein] + NH4(+)</text>
        <dbReference type="Rhea" id="RHEA:16441"/>
        <dbReference type="Rhea" id="RHEA-COMP:10207"/>
        <dbReference type="Rhea" id="RHEA-COMP:10208"/>
        <dbReference type="ChEBI" id="CHEBI:15377"/>
        <dbReference type="ChEBI" id="CHEBI:28938"/>
        <dbReference type="ChEBI" id="CHEBI:29973"/>
        <dbReference type="ChEBI" id="CHEBI:30011"/>
        <dbReference type="EC" id="3.5.1.44"/>
    </reaction>
</comment>
<dbReference type="InterPro" id="IPR005659">
    <property type="entry name" value="Chemorcpt_Glu_NH3ase_CheD"/>
</dbReference>
<dbReference type="PANTHER" id="PTHR35147">
    <property type="entry name" value="CHEMORECEPTOR GLUTAMINE DEAMIDASE CHED-RELATED"/>
    <property type="match status" value="1"/>
</dbReference>
<evidence type="ECO:0000313" key="5">
    <source>
        <dbReference type="Proteomes" id="UP000199377"/>
    </source>
</evidence>
<keyword evidence="1 3" id="KW-0145">Chemotaxis</keyword>
<evidence type="ECO:0000256" key="3">
    <source>
        <dbReference type="HAMAP-Rule" id="MF_01440"/>
    </source>
</evidence>
<dbReference type="InterPro" id="IPR038592">
    <property type="entry name" value="CheD-like_sf"/>
</dbReference>
<dbReference type="GO" id="GO:0006935">
    <property type="term" value="P:chemotaxis"/>
    <property type="evidence" value="ECO:0007669"/>
    <property type="project" value="UniProtKB-UniRule"/>
</dbReference>
<dbReference type="SUPFAM" id="SSF64438">
    <property type="entry name" value="CNF1/YfiH-like putative cysteine hydrolases"/>
    <property type="match status" value="1"/>
</dbReference>
<keyword evidence="5" id="KW-1185">Reference proteome</keyword>
<dbReference type="Proteomes" id="UP000199377">
    <property type="component" value="Unassembled WGS sequence"/>
</dbReference>
<proteinExistence type="inferred from homology"/>
<dbReference type="Gene3D" id="3.30.1330.200">
    <property type="match status" value="1"/>
</dbReference>
<name>A0A1I3FKN4_9RHOB</name>
<dbReference type="RefSeq" id="WP_092859635.1">
    <property type="nucleotide sequence ID" value="NZ_FOQH01000004.1"/>
</dbReference>
<dbReference type="AlphaFoldDB" id="A0A1I3FKN4"/>
<evidence type="ECO:0000256" key="2">
    <source>
        <dbReference type="ARBA" id="ARBA00022801"/>
    </source>
</evidence>
<gene>
    <name evidence="3" type="primary">cheD</name>
    <name evidence="4" type="ORF">SAMN05216258_104349</name>
</gene>
<sequence>MSALNGRAAAPYFDPKIGAQAISVLPGHHAVTDLPETAVTTLLGSCVAACIRDVDKGIGGLNHFLLPGEDRSDGARSARYGVHAMEVLINDILKRGGRKDRMEAKVFGGANVIDVSSKDTVGVRNAQFVKDYLRMEGIRLAASDCGGERARRVYFFPATGRASVLRLPASESRVMRRSETQLAQQAVKAPAAGGVELF</sequence>